<evidence type="ECO:0000313" key="13">
    <source>
        <dbReference type="EMBL" id="MCQ4165300.1"/>
    </source>
</evidence>
<dbReference type="NCBIfam" id="TIGR00125">
    <property type="entry name" value="cyt_tran_rel"/>
    <property type="match status" value="1"/>
</dbReference>
<dbReference type="NCBIfam" id="NF000839">
    <property type="entry name" value="PRK00071.1-1"/>
    <property type="match status" value="1"/>
</dbReference>
<gene>
    <name evidence="11 13" type="primary">nadD</name>
    <name evidence="13" type="ORF">NM961_11310</name>
</gene>
<comment type="function">
    <text evidence="1 11">Catalyzes the reversible adenylation of nicotinate mononucleotide (NaMN) to nicotinic acid adenine dinucleotide (NaAD).</text>
</comment>
<evidence type="ECO:0000256" key="1">
    <source>
        <dbReference type="ARBA" id="ARBA00002324"/>
    </source>
</evidence>
<evidence type="ECO:0000256" key="7">
    <source>
        <dbReference type="ARBA" id="ARBA00022741"/>
    </source>
</evidence>
<feature type="domain" description="Cytidyltransferase-like" evidence="12">
    <location>
        <begin position="9"/>
        <end position="185"/>
    </location>
</feature>
<proteinExistence type="inferred from homology"/>
<dbReference type="RefSeq" id="WP_255914439.1">
    <property type="nucleotide sequence ID" value="NZ_JANFQO010000009.1"/>
</dbReference>
<keyword evidence="4 11" id="KW-0662">Pyridine nucleotide biosynthesis</keyword>
<keyword evidence="9 11" id="KW-0520">NAD</keyword>
<protein>
    <recommendedName>
        <fullName evidence="11">Probable nicotinate-nucleotide adenylyltransferase</fullName>
        <ecNumber evidence="11">2.7.7.18</ecNumber>
    </recommendedName>
    <alternativeName>
        <fullName evidence="11">Deamido-NAD(+) diphosphorylase</fullName>
    </alternativeName>
    <alternativeName>
        <fullName evidence="11">Deamido-NAD(+) pyrophosphorylase</fullName>
    </alternativeName>
    <alternativeName>
        <fullName evidence="11">Nicotinate mononucleotide adenylyltransferase</fullName>
        <shortName evidence="11">NaMN adenylyltransferase</shortName>
    </alternativeName>
</protein>
<dbReference type="HAMAP" id="MF_00244">
    <property type="entry name" value="NaMN_adenylyltr"/>
    <property type="match status" value="1"/>
</dbReference>
<dbReference type="Proteomes" id="UP001165498">
    <property type="component" value="Unassembled WGS sequence"/>
</dbReference>
<evidence type="ECO:0000256" key="8">
    <source>
        <dbReference type="ARBA" id="ARBA00022840"/>
    </source>
</evidence>
<keyword evidence="14" id="KW-1185">Reference proteome</keyword>
<reference evidence="13" key="1">
    <citation type="submission" date="2022-07" db="EMBL/GenBank/DDBJ databases">
        <title>Tahibacter sp., a new gammaproteobacterium isolated from the silt sample collected at pig farm.</title>
        <authorList>
            <person name="Chen H."/>
        </authorList>
    </citation>
    <scope>NUCLEOTIDE SEQUENCE</scope>
    <source>
        <strain evidence="13">P2K</strain>
    </source>
</reference>
<dbReference type="SUPFAM" id="SSF52374">
    <property type="entry name" value="Nucleotidylyl transferase"/>
    <property type="match status" value="1"/>
</dbReference>
<evidence type="ECO:0000259" key="12">
    <source>
        <dbReference type="Pfam" id="PF01467"/>
    </source>
</evidence>
<evidence type="ECO:0000313" key="14">
    <source>
        <dbReference type="Proteomes" id="UP001165498"/>
    </source>
</evidence>
<accession>A0ABT1QSM5</accession>
<organism evidence="13 14">
    <name type="scientific">Tahibacter harae</name>
    <dbReference type="NCBI Taxonomy" id="2963937"/>
    <lineage>
        <taxon>Bacteria</taxon>
        <taxon>Pseudomonadati</taxon>
        <taxon>Pseudomonadota</taxon>
        <taxon>Gammaproteobacteria</taxon>
        <taxon>Lysobacterales</taxon>
        <taxon>Rhodanobacteraceae</taxon>
        <taxon>Tahibacter</taxon>
    </lineage>
</organism>
<comment type="catalytic activity">
    <reaction evidence="10 11">
        <text>nicotinate beta-D-ribonucleotide + ATP + H(+) = deamido-NAD(+) + diphosphate</text>
        <dbReference type="Rhea" id="RHEA:22860"/>
        <dbReference type="ChEBI" id="CHEBI:15378"/>
        <dbReference type="ChEBI" id="CHEBI:30616"/>
        <dbReference type="ChEBI" id="CHEBI:33019"/>
        <dbReference type="ChEBI" id="CHEBI:57502"/>
        <dbReference type="ChEBI" id="CHEBI:58437"/>
        <dbReference type="EC" id="2.7.7.18"/>
    </reaction>
</comment>
<name>A0ABT1QSM5_9GAMM</name>
<dbReference type="Gene3D" id="3.40.50.620">
    <property type="entry name" value="HUPs"/>
    <property type="match status" value="1"/>
</dbReference>
<keyword evidence="6 11" id="KW-0548">Nucleotidyltransferase</keyword>
<comment type="pathway">
    <text evidence="2 11">Cofactor biosynthesis; NAD(+) biosynthesis; deamido-NAD(+) from nicotinate D-ribonucleotide: step 1/1.</text>
</comment>
<keyword evidence="7 11" id="KW-0547">Nucleotide-binding</keyword>
<dbReference type="InterPro" id="IPR004821">
    <property type="entry name" value="Cyt_trans-like"/>
</dbReference>
<evidence type="ECO:0000256" key="6">
    <source>
        <dbReference type="ARBA" id="ARBA00022695"/>
    </source>
</evidence>
<keyword evidence="8 11" id="KW-0067">ATP-binding</keyword>
<dbReference type="GO" id="GO:0004515">
    <property type="term" value="F:nicotinate-nucleotide adenylyltransferase activity"/>
    <property type="evidence" value="ECO:0007669"/>
    <property type="project" value="UniProtKB-EC"/>
</dbReference>
<keyword evidence="5 11" id="KW-0808">Transferase</keyword>
<dbReference type="PANTHER" id="PTHR39321">
    <property type="entry name" value="NICOTINATE-NUCLEOTIDE ADENYLYLTRANSFERASE-RELATED"/>
    <property type="match status" value="1"/>
</dbReference>
<dbReference type="CDD" id="cd02165">
    <property type="entry name" value="NMNAT"/>
    <property type="match status" value="1"/>
</dbReference>
<dbReference type="EMBL" id="JANFQO010000009">
    <property type="protein sequence ID" value="MCQ4165300.1"/>
    <property type="molecule type" value="Genomic_DNA"/>
</dbReference>
<dbReference type="EC" id="2.7.7.18" evidence="11"/>
<dbReference type="NCBIfam" id="TIGR00482">
    <property type="entry name" value="nicotinate (nicotinamide) nucleotide adenylyltransferase"/>
    <property type="match status" value="1"/>
</dbReference>
<evidence type="ECO:0000256" key="3">
    <source>
        <dbReference type="ARBA" id="ARBA00009014"/>
    </source>
</evidence>
<evidence type="ECO:0000256" key="4">
    <source>
        <dbReference type="ARBA" id="ARBA00022642"/>
    </source>
</evidence>
<dbReference type="PANTHER" id="PTHR39321:SF3">
    <property type="entry name" value="PHOSPHOPANTETHEINE ADENYLYLTRANSFERASE"/>
    <property type="match status" value="1"/>
</dbReference>
<evidence type="ECO:0000256" key="9">
    <source>
        <dbReference type="ARBA" id="ARBA00023027"/>
    </source>
</evidence>
<evidence type="ECO:0000256" key="11">
    <source>
        <dbReference type="HAMAP-Rule" id="MF_00244"/>
    </source>
</evidence>
<sequence length="220" mass="23803">MNTPRPLALLGGTFDPVHFGHLRAAWEAAEQLDAEVHLLPANVPPHRPQPAVDAAGRVELLRLALAGQERLRLDTRELQRAGPSYTVDTLYELRAEIGPQRPLVLLLGMDAFAALASWNRWLQLFELAHIAVMDRPGPAPAFPAELQAQVAARRAGLDGDWRGHGAGRVLFLDVTALEISATAVRGQLAAGLSPRYLVPDAVLGEIQRRGWYRGGSGAGD</sequence>
<dbReference type="InterPro" id="IPR005248">
    <property type="entry name" value="NadD/NMNAT"/>
</dbReference>
<comment type="similarity">
    <text evidence="3 11">Belongs to the NadD family.</text>
</comment>
<dbReference type="Pfam" id="PF01467">
    <property type="entry name" value="CTP_transf_like"/>
    <property type="match status" value="1"/>
</dbReference>
<comment type="caution">
    <text evidence="13">The sequence shown here is derived from an EMBL/GenBank/DDBJ whole genome shotgun (WGS) entry which is preliminary data.</text>
</comment>
<dbReference type="InterPro" id="IPR014729">
    <property type="entry name" value="Rossmann-like_a/b/a_fold"/>
</dbReference>
<evidence type="ECO:0000256" key="2">
    <source>
        <dbReference type="ARBA" id="ARBA00005019"/>
    </source>
</evidence>
<evidence type="ECO:0000256" key="5">
    <source>
        <dbReference type="ARBA" id="ARBA00022679"/>
    </source>
</evidence>
<evidence type="ECO:0000256" key="10">
    <source>
        <dbReference type="ARBA" id="ARBA00048721"/>
    </source>
</evidence>